<gene>
    <name evidence="1" type="ordered locus">Os06g0642400</name>
    <name evidence="1" type="ORF">OSNPB_060642400</name>
</gene>
<sequence length="142" mass="15521">MIGTSIRSCTRRVVTPLCSFMSISTPSGSFQSKWYKRLASASSNVARPNAIPGHMRRPAPNGIYSKFVPLKLIPAFSNLSGINSSAWLQYLGSLFIAHIFTSTIVPLGTSNPNTWQVVRHTRNSSRGPGGCNRSVSLMTKFM</sequence>
<dbReference type="EMBL" id="AP014962">
    <property type="protein sequence ID" value="BAS98819.1"/>
    <property type="molecule type" value="Genomic_DNA"/>
</dbReference>
<dbReference type="PaxDb" id="39947-A0A0P0WZA6"/>
<keyword evidence="2" id="KW-1185">Reference proteome</keyword>
<protein>
    <submittedName>
        <fullName evidence="1">Os06g0642400 protein</fullName>
    </submittedName>
</protein>
<name>A0A0P0WZA6_ORYSJ</name>
<dbReference type="Proteomes" id="UP000059680">
    <property type="component" value="Chromosome 6"/>
</dbReference>
<reference evidence="1 2" key="2">
    <citation type="journal article" date="2013" name="Plant Cell Physiol.">
        <title>Rice Annotation Project Database (RAP-DB): an integrative and interactive database for rice genomics.</title>
        <authorList>
            <person name="Sakai H."/>
            <person name="Lee S.S."/>
            <person name="Tanaka T."/>
            <person name="Numa H."/>
            <person name="Kim J."/>
            <person name="Kawahara Y."/>
            <person name="Wakimoto H."/>
            <person name="Yang C.C."/>
            <person name="Iwamoto M."/>
            <person name="Abe T."/>
            <person name="Yamada Y."/>
            <person name="Muto A."/>
            <person name="Inokuchi H."/>
            <person name="Ikemura T."/>
            <person name="Matsumoto T."/>
            <person name="Sasaki T."/>
            <person name="Itoh T."/>
        </authorList>
    </citation>
    <scope>NUCLEOTIDE SEQUENCE [LARGE SCALE GENOMIC DNA]</scope>
    <source>
        <strain evidence="2">cv. Nipponbare</strain>
    </source>
</reference>
<proteinExistence type="predicted"/>
<dbReference type="eggNOG" id="ENOG502SX64">
    <property type="taxonomic scope" value="Eukaryota"/>
</dbReference>
<dbReference type="OMA" id="EPNIKCN"/>
<dbReference type="FunCoup" id="A0A0P0WZA6">
    <property type="interactions" value="4"/>
</dbReference>
<reference evidence="2" key="1">
    <citation type="journal article" date="2005" name="Nature">
        <title>The map-based sequence of the rice genome.</title>
        <authorList>
            <consortium name="International rice genome sequencing project (IRGSP)"/>
            <person name="Matsumoto T."/>
            <person name="Wu J."/>
            <person name="Kanamori H."/>
            <person name="Katayose Y."/>
            <person name="Fujisawa M."/>
            <person name="Namiki N."/>
            <person name="Mizuno H."/>
            <person name="Yamamoto K."/>
            <person name="Antonio B.A."/>
            <person name="Baba T."/>
            <person name="Sakata K."/>
            <person name="Nagamura Y."/>
            <person name="Aoki H."/>
            <person name="Arikawa K."/>
            <person name="Arita K."/>
            <person name="Bito T."/>
            <person name="Chiden Y."/>
            <person name="Fujitsuka N."/>
            <person name="Fukunaka R."/>
            <person name="Hamada M."/>
            <person name="Harada C."/>
            <person name="Hayashi A."/>
            <person name="Hijishita S."/>
            <person name="Honda M."/>
            <person name="Hosokawa S."/>
            <person name="Ichikawa Y."/>
            <person name="Idonuma A."/>
            <person name="Iijima M."/>
            <person name="Ikeda M."/>
            <person name="Ikeno M."/>
            <person name="Ito K."/>
            <person name="Ito S."/>
            <person name="Ito T."/>
            <person name="Ito Y."/>
            <person name="Ito Y."/>
            <person name="Iwabuchi A."/>
            <person name="Kamiya K."/>
            <person name="Karasawa W."/>
            <person name="Kurita K."/>
            <person name="Katagiri S."/>
            <person name="Kikuta A."/>
            <person name="Kobayashi H."/>
            <person name="Kobayashi N."/>
            <person name="Machita K."/>
            <person name="Maehara T."/>
            <person name="Masukawa M."/>
            <person name="Mizubayashi T."/>
            <person name="Mukai Y."/>
            <person name="Nagasaki H."/>
            <person name="Nagata Y."/>
            <person name="Naito S."/>
            <person name="Nakashima M."/>
            <person name="Nakama Y."/>
            <person name="Nakamichi Y."/>
            <person name="Nakamura M."/>
            <person name="Meguro A."/>
            <person name="Negishi M."/>
            <person name="Ohta I."/>
            <person name="Ohta T."/>
            <person name="Okamoto M."/>
            <person name="Ono N."/>
            <person name="Saji S."/>
            <person name="Sakaguchi M."/>
            <person name="Sakai K."/>
            <person name="Shibata M."/>
            <person name="Shimokawa T."/>
            <person name="Song J."/>
            <person name="Takazaki Y."/>
            <person name="Terasawa K."/>
            <person name="Tsugane M."/>
            <person name="Tsuji K."/>
            <person name="Ueda S."/>
            <person name="Waki K."/>
            <person name="Yamagata H."/>
            <person name="Yamamoto M."/>
            <person name="Yamamoto S."/>
            <person name="Yamane H."/>
            <person name="Yoshiki S."/>
            <person name="Yoshihara R."/>
            <person name="Yukawa K."/>
            <person name="Zhong H."/>
            <person name="Yano M."/>
            <person name="Yuan Q."/>
            <person name="Ouyang S."/>
            <person name="Liu J."/>
            <person name="Jones K.M."/>
            <person name="Gansberger K."/>
            <person name="Moffat K."/>
            <person name="Hill J."/>
            <person name="Bera J."/>
            <person name="Fadrosh D."/>
            <person name="Jin S."/>
            <person name="Johri S."/>
            <person name="Kim M."/>
            <person name="Overton L."/>
            <person name="Reardon M."/>
            <person name="Tsitrin T."/>
            <person name="Vuong H."/>
            <person name="Weaver B."/>
            <person name="Ciecko A."/>
            <person name="Tallon L."/>
            <person name="Jackson J."/>
            <person name="Pai G."/>
            <person name="Aken S.V."/>
            <person name="Utterback T."/>
            <person name="Reidmuller S."/>
            <person name="Feldblyum T."/>
            <person name="Hsiao J."/>
            <person name="Zismann V."/>
            <person name="Iobst S."/>
            <person name="de Vazeille A.R."/>
            <person name="Buell C.R."/>
            <person name="Ying K."/>
            <person name="Li Y."/>
            <person name="Lu T."/>
            <person name="Huang Y."/>
            <person name="Zhao Q."/>
            <person name="Feng Q."/>
            <person name="Zhang L."/>
            <person name="Zhu J."/>
            <person name="Weng Q."/>
            <person name="Mu J."/>
            <person name="Lu Y."/>
            <person name="Fan D."/>
            <person name="Liu Y."/>
            <person name="Guan J."/>
            <person name="Zhang Y."/>
            <person name="Yu S."/>
            <person name="Liu X."/>
            <person name="Zhang Y."/>
            <person name="Hong G."/>
            <person name="Han B."/>
            <person name="Choisne N."/>
            <person name="Demange N."/>
            <person name="Orjeda G."/>
            <person name="Samain S."/>
            <person name="Cattolico L."/>
            <person name="Pelletier E."/>
            <person name="Couloux A."/>
            <person name="Segurens B."/>
            <person name="Wincker P."/>
            <person name="D'Hont A."/>
            <person name="Scarpelli C."/>
            <person name="Weissenbach J."/>
            <person name="Salanoubat M."/>
            <person name="Quetier F."/>
            <person name="Yu Y."/>
            <person name="Kim H.R."/>
            <person name="Rambo T."/>
            <person name="Currie J."/>
            <person name="Collura K."/>
            <person name="Luo M."/>
            <person name="Yang T."/>
            <person name="Ammiraju J.S.S."/>
            <person name="Engler F."/>
            <person name="Soderlund C."/>
            <person name="Wing R.A."/>
            <person name="Palmer L.E."/>
            <person name="de la Bastide M."/>
            <person name="Spiegel L."/>
            <person name="Nascimento L."/>
            <person name="Zutavern T."/>
            <person name="O'Shaughnessy A."/>
            <person name="Dike S."/>
            <person name="Dedhia N."/>
            <person name="Preston R."/>
            <person name="Balija V."/>
            <person name="McCombie W.R."/>
            <person name="Chow T."/>
            <person name="Chen H."/>
            <person name="Chung M."/>
            <person name="Chen C."/>
            <person name="Shaw J."/>
            <person name="Wu H."/>
            <person name="Hsiao K."/>
            <person name="Chao Y."/>
            <person name="Chu M."/>
            <person name="Cheng C."/>
            <person name="Hour A."/>
            <person name="Lee P."/>
            <person name="Lin S."/>
            <person name="Lin Y."/>
            <person name="Liou J."/>
            <person name="Liu S."/>
            <person name="Hsing Y."/>
            <person name="Raghuvanshi S."/>
            <person name="Mohanty A."/>
            <person name="Bharti A.K."/>
            <person name="Gaur A."/>
            <person name="Gupta V."/>
            <person name="Kumar D."/>
            <person name="Ravi V."/>
            <person name="Vij S."/>
            <person name="Kapur A."/>
            <person name="Khurana P."/>
            <person name="Khurana P."/>
            <person name="Khurana J.P."/>
            <person name="Tyagi A.K."/>
            <person name="Gaikwad K."/>
            <person name="Singh A."/>
            <person name="Dalal V."/>
            <person name="Srivastava S."/>
            <person name="Dixit A."/>
            <person name="Pal A.K."/>
            <person name="Ghazi I.A."/>
            <person name="Yadav M."/>
            <person name="Pandit A."/>
            <person name="Bhargava A."/>
            <person name="Sureshbabu K."/>
            <person name="Batra K."/>
            <person name="Sharma T.R."/>
            <person name="Mohapatra T."/>
            <person name="Singh N.K."/>
            <person name="Messing J."/>
            <person name="Nelson A.B."/>
            <person name="Fuks G."/>
            <person name="Kavchok S."/>
            <person name="Keizer G."/>
            <person name="Linton E."/>
            <person name="Llaca V."/>
            <person name="Song R."/>
            <person name="Tanyolac B."/>
            <person name="Young S."/>
            <person name="Ho-Il K."/>
            <person name="Hahn J.H."/>
            <person name="Sangsakoo G."/>
            <person name="Vanavichit A."/>
            <person name="de Mattos Luiz.A.T."/>
            <person name="Zimmer P.D."/>
            <person name="Malone G."/>
            <person name="Dellagostin O."/>
            <person name="de Oliveira A.C."/>
            <person name="Bevan M."/>
            <person name="Bancroft I."/>
            <person name="Minx P."/>
            <person name="Cordum H."/>
            <person name="Wilson R."/>
            <person name="Cheng Z."/>
            <person name="Jin W."/>
            <person name="Jiang J."/>
            <person name="Leong S.A."/>
            <person name="Iwama H."/>
            <person name="Gojobori T."/>
            <person name="Itoh T."/>
            <person name="Niimura Y."/>
            <person name="Fujii Y."/>
            <person name="Habara T."/>
            <person name="Sakai H."/>
            <person name="Sato Y."/>
            <person name="Wilson G."/>
            <person name="Kumar K."/>
            <person name="McCouch S."/>
            <person name="Juretic N."/>
            <person name="Hoen D."/>
            <person name="Wright S."/>
            <person name="Bruskiewich R."/>
            <person name="Bureau T."/>
            <person name="Miyao A."/>
            <person name="Hirochika H."/>
            <person name="Nishikawa T."/>
            <person name="Kadowaki K."/>
            <person name="Sugiura M."/>
            <person name="Burr B."/>
            <person name="Sasaki T."/>
        </authorList>
    </citation>
    <scope>NUCLEOTIDE SEQUENCE [LARGE SCALE GENOMIC DNA]</scope>
    <source>
        <strain evidence="2">cv. Nipponbare</strain>
    </source>
</reference>
<dbReference type="InParanoid" id="A0A0P0WZA6"/>
<evidence type="ECO:0000313" key="2">
    <source>
        <dbReference type="Proteomes" id="UP000059680"/>
    </source>
</evidence>
<dbReference type="Gramene" id="Os06t0642400-00">
    <property type="protein sequence ID" value="Os06t0642400-00"/>
    <property type="gene ID" value="Os06g0642400"/>
</dbReference>
<evidence type="ECO:0000313" key="1">
    <source>
        <dbReference type="EMBL" id="BAS98819.1"/>
    </source>
</evidence>
<dbReference type="AlphaFoldDB" id="A0A0P0WZA6"/>
<organism evidence="1 2">
    <name type="scientific">Oryza sativa subsp. japonica</name>
    <name type="common">Rice</name>
    <dbReference type="NCBI Taxonomy" id="39947"/>
    <lineage>
        <taxon>Eukaryota</taxon>
        <taxon>Viridiplantae</taxon>
        <taxon>Streptophyta</taxon>
        <taxon>Embryophyta</taxon>
        <taxon>Tracheophyta</taxon>
        <taxon>Spermatophyta</taxon>
        <taxon>Magnoliopsida</taxon>
        <taxon>Liliopsida</taxon>
        <taxon>Poales</taxon>
        <taxon>Poaceae</taxon>
        <taxon>BOP clade</taxon>
        <taxon>Oryzoideae</taxon>
        <taxon>Oryzeae</taxon>
        <taxon>Oryzinae</taxon>
        <taxon>Oryza</taxon>
        <taxon>Oryza sativa</taxon>
    </lineage>
</organism>
<accession>A0A0P0WZA6</accession>
<reference evidence="1 2" key="3">
    <citation type="journal article" date="2013" name="Rice">
        <title>Improvement of the Oryza sativa Nipponbare reference genome using next generation sequence and optical map data.</title>
        <authorList>
            <person name="Kawahara Y."/>
            <person name="de la Bastide M."/>
            <person name="Hamilton J.P."/>
            <person name="Kanamori H."/>
            <person name="McCombie W.R."/>
            <person name="Ouyang S."/>
            <person name="Schwartz D.C."/>
            <person name="Tanaka T."/>
            <person name="Wu J."/>
            <person name="Zhou S."/>
            <person name="Childs K.L."/>
            <person name="Davidson R.M."/>
            <person name="Lin H."/>
            <person name="Quesada-Ocampo L."/>
            <person name="Vaillancourt B."/>
            <person name="Sakai H."/>
            <person name="Lee S.S."/>
            <person name="Kim J."/>
            <person name="Numa H."/>
            <person name="Itoh T."/>
            <person name="Buell C.R."/>
            <person name="Matsumoto T."/>
        </authorList>
    </citation>
    <scope>NUCLEOTIDE SEQUENCE [LARGE SCALE GENOMIC DNA]</scope>
    <source>
        <strain evidence="2">cv. Nipponbare</strain>
    </source>
</reference>